<keyword evidence="3" id="KW-1185">Reference proteome</keyword>
<comment type="caution">
    <text evidence="2">The sequence shown here is derived from an EMBL/GenBank/DDBJ whole genome shotgun (WGS) entry which is preliminary data.</text>
</comment>
<gene>
    <name evidence="2" type="ORF">ACFFX0_08065</name>
</gene>
<dbReference type="EMBL" id="JBHMFI010000001">
    <property type="protein sequence ID" value="MFB9071150.1"/>
    <property type="molecule type" value="Genomic_DNA"/>
</dbReference>
<dbReference type="Proteomes" id="UP001589575">
    <property type="component" value="Unassembled WGS sequence"/>
</dbReference>
<organism evidence="2 3">
    <name type="scientific">Citricoccus parietis</name>
    <dbReference type="NCBI Taxonomy" id="592307"/>
    <lineage>
        <taxon>Bacteria</taxon>
        <taxon>Bacillati</taxon>
        <taxon>Actinomycetota</taxon>
        <taxon>Actinomycetes</taxon>
        <taxon>Micrococcales</taxon>
        <taxon>Micrococcaceae</taxon>
        <taxon>Citricoccus</taxon>
    </lineage>
</organism>
<evidence type="ECO:0000256" key="1">
    <source>
        <dbReference type="SAM" id="MobiDB-lite"/>
    </source>
</evidence>
<evidence type="ECO:0000313" key="3">
    <source>
        <dbReference type="Proteomes" id="UP001589575"/>
    </source>
</evidence>
<feature type="region of interest" description="Disordered" evidence="1">
    <location>
        <begin position="1"/>
        <end position="46"/>
    </location>
</feature>
<reference evidence="2 3" key="1">
    <citation type="submission" date="2024-09" db="EMBL/GenBank/DDBJ databases">
        <authorList>
            <person name="Sun Q."/>
            <person name="Mori K."/>
        </authorList>
    </citation>
    <scope>NUCLEOTIDE SEQUENCE [LARGE SCALE GENOMIC DNA]</scope>
    <source>
        <strain evidence="2 3">CCM 7609</strain>
    </source>
</reference>
<evidence type="ECO:0000313" key="2">
    <source>
        <dbReference type="EMBL" id="MFB9071150.1"/>
    </source>
</evidence>
<accession>A0ABV5FWU5</accession>
<proteinExistence type="predicted"/>
<sequence length="46" mass="4990">MRMSPTASRASVRAMDMQFTLPKQGGPDGPWRHRSAGFGGGRSELL</sequence>
<feature type="compositionally biased region" description="Gly residues" evidence="1">
    <location>
        <begin position="37"/>
        <end position="46"/>
    </location>
</feature>
<protein>
    <submittedName>
        <fullName evidence="2">Uncharacterized protein</fullName>
    </submittedName>
</protein>
<name>A0ABV5FWU5_9MICC</name>